<comment type="caution">
    <text evidence="2">The sequence shown here is derived from an EMBL/GenBank/DDBJ whole genome shotgun (WGS) entry which is preliminary data.</text>
</comment>
<dbReference type="EMBL" id="LAZR01033089">
    <property type="protein sequence ID" value="KKL49082.1"/>
    <property type="molecule type" value="Genomic_DNA"/>
</dbReference>
<feature type="transmembrane region" description="Helical" evidence="1">
    <location>
        <begin position="28"/>
        <end position="46"/>
    </location>
</feature>
<keyword evidence="1" id="KW-0812">Transmembrane</keyword>
<gene>
    <name evidence="2" type="ORF">LCGC14_2319070</name>
</gene>
<organism evidence="2">
    <name type="scientific">marine sediment metagenome</name>
    <dbReference type="NCBI Taxonomy" id="412755"/>
    <lineage>
        <taxon>unclassified sequences</taxon>
        <taxon>metagenomes</taxon>
        <taxon>ecological metagenomes</taxon>
    </lineage>
</organism>
<proteinExistence type="predicted"/>
<keyword evidence="1" id="KW-0472">Membrane</keyword>
<sequence length="196" mass="20152">MNTHSSYRLPSLVPVIALGNAFCFLRRWGITALVAVAVLSVSFFMAEAGSNIKQKDTGATVWENQDGDQIPVGDSGLTVLLENVSSASTAFVVTHRAGNIVKIYSAIHGVITVQGATLDFGSFDGSFADHMSAASGVAASAVTLEITTGAAGDLDSVTFVVGSDGALAVTQGQVIFIHTDGGSTTDIDATITIIIE</sequence>
<evidence type="ECO:0000313" key="2">
    <source>
        <dbReference type="EMBL" id="KKL49082.1"/>
    </source>
</evidence>
<keyword evidence="1" id="KW-1133">Transmembrane helix</keyword>
<reference evidence="2" key="1">
    <citation type="journal article" date="2015" name="Nature">
        <title>Complex archaea that bridge the gap between prokaryotes and eukaryotes.</title>
        <authorList>
            <person name="Spang A."/>
            <person name="Saw J.H."/>
            <person name="Jorgensen S.L."/>
            <person name="Zaremba-Niedzwiedzka K."/>
            <person name="Martijn J."/>
            <person name="Lind A.E."/>
            <person name="van Eijk R."/>
            <person name="Schleper C."/>
            <person name="Guy L."/>
            <person name="Ettema T.J."/>
        </authorList>
    </citation>
    <scope>NUCLEOTIDE SEQUENCE</scope>
</reference>
<name>A0A0F9FD54_9ZZZZ</name>
<protein>
    <submittedName>
        <fullName evidence="2">Uncharacterized protein</fullName>
    </submittedName>
</protein>
<accession>A0A0F9FD54</accession>
<dbReference type="AlphaFoldDB" id="A0A0F9FD54"/>
<evidence type="ECO:0000256" key="1">
    <source>
        <dbReference type="SAM" id="Phobius"/>
    </source>
</evidence>